<evidence type="ECO:0000313" key="2">
    <source>
        <dbReference type="EMBL" id="OQD51748.1"/>
    </source>
</evidence>
<evidence type="ECO:0000313" key="3">
    <source>
        <dbReference type="Proteomes" id="UP000184286"/>
    </source>
</evidence>
<reference evidence="2 3" key="2">
    <citation type="submission" date="2017-02" db="EMBL/GenBank/DDBJ databases">
        <title>Draft genome sequence of Streptomyces phaeoluteigriseus type strain DSM41896.</title>
        <authorList>
            <person name="Salih T.S."/>
            <person name="Algora Gallardo L."/>
            <person name="Melo Santos T."/>
            <person name="Filgueira Martinez S."/>
            <person name="Herron P.R."/>
        </authorList>
    </citation>
    <scope>NUCLEOTIDE SEQUENCE [LARGE SCALE GENOMIC DNA]</scope>
    <source>
        <strain evidence="2 3">DSM 41896</strain>
    </source>
</reference>
<organism evidence="2 3">
    <name type="scientific">Streptomyces phaeoluteigriseus</name>
    <dbReference type="NCBI Taxonomy" id="114686"/>
    <lineage>
        <taxon>Bacteria</taxon>
        <taxon>Bacillati</taxon>
        <taxon>Actinomycetota</taxon>
        <taxon>Actinomycetes</taxon>
        <taxon>Kitasatosporales</taxon>
        <taxon>Streptomycetaceae</taxon>
        <taxon>Streptomyces</taxon>
        <taxon>Streptomyces aurantiacus group</taxon>
    </lineage>
</organism>
<feature type="domain" description="Prokaryotic glutathione synthetase ATP-binding" evidence="1">
    <location>
        <begin position="2"/>
        <end position="59"/>
    </location>
</feature>
<evidence type="ECO:0000259" key="1">
    <source>
        <dbReference type="Pfam" id="PF02955"/>
    </source>
</evidence>
<dbReference type="InterPro" id="IPR004218">
    <property type="entry name" value="GSHS_ATP-bd"/>
</dbReference>
<sequence length="81" mass="8767">MSEGDKRLLLLLLLLGGRPFRKFLRRPSGEDFRADMAAGGTVHAADLDKNDLLIAERIVRACGPTDWNWSASASSAAGSPR</sequence>
<dbReference type="Pfam" id="PF02955">
    <property type="entry name" value="GSH-S_ATP"/>
    <property type="match status" value="1"/>
</dbReference>
<protein>
    <recommendedName>
        <fullName evidence="1">Prokaryotic glutathione synthetase ATP-binding domain-containing protein</fullName>
    </recommendedName>
</protein>
<proteinExistence type="predicted"/>
<dbReference type="GO" id="GO:0005524">
    <property type="term" value="F:ATP binding"/>
    <property type="evidence" value="ECO:0007669"/>
    <property type="project" value="InterPro"/>
</dbReference>
<dbReference type="Gene3D" id="3.30.470.20">
    <property type="entry name" value="ATP-grasp fold, B domain"/>
    <property type="match status" value="1"/>
</dbReference>
<dbReference type="AlphaFoldDB" id="A0A1V6MHA4"/>
<comment type="caution">
    <text evidence="2">The sequence shown here is derived from an EMBL/GenBank/DDBJ whole genome shotgun (WGS) entry which is preliminary data.</text>
</comment>
<reference evidence="3" key="1">
    <citation type="submission" date="2016-11" db="EMBL/GenBank/DDBJ databases">
        <authorList>
            <person name="Schniete J.K."/>
            <person name="Salih T."/>
            <person name="Algora Gallardo L."/>
            <person name="Martinez Fernandez S."/>
            <person name="Herron P.R."/>
        </authorList>
    </citation>
    <scope>NUCLEOTIDE SEQUENCE [LARGE SCALE GENOMIC DNA]</scope>
    <source>
        <strain evidence="3">DSM 41896</strain>
    </source>
</reference>
<dbReference type="Proteomes" id="UP000184286">
    <property type="component" value="Unassembled WGS sequence"/>
</dbReference>
<dbReference type="EMBL" id="MPOH02000058">
    <property type="protein sequence ID" value="OQD51748.1"/>
    <property type="molecule type" value="Genomic_DNA"/>
</dbReference>
<gene>
    <name evidence="2" type="ORF">BM536_038285</name>
</gene>
<dbReference type="GO" id="GO:0004363">
    <property type="term" value="F:glutathione synthase activity"/>
    <property type="evidence" value="ECO:0007669"/>
    <property type="project" value="InterPro"/>
</dbReference>
<name>A0A1V6MHA4_9ACTN</name>
<dbReference type="SUPFAM" id="SSF56059">
    <property type="entry name" value="Glutathione synthetase ATP-binding domain-like"/>
    <property type="match status" value="1"/>
</dbReference>
<accession>A0A1V6MHA4</accession>